<dbReference type="InterPro" id="IPR042070">
    <property type="entry name" value="PucR_C-HTH_sf"/>
</dbReference>
<feature type="domain" description="RsbT co-antagonist protein RsbRD N-terminal" evidence="3">
    <location>
        <begin position="24"/>
        <end position="165"/>
    </location>
</feature>
<organism evidence="5 6">
    <name type="scientific">Blastococcus aurantiacus</name>
    <dbReference type="NCBI Taxonomy" id="1550231"/>
    <lineage>
        <taxon>Bacteria</taxon>
        <taxon>Bacillati</taxon>
        <taxon>Actinomycetota</taxon>
        <taxon>Actinomycetes</taxon>
        <taxon>Geodermatophilales</taxon>
        <taxon>Geodermatophilaceae</taxon>
        <taxon>Blastococcus</taxon>
    </lineage>
</organism>
<evidence type="ECO:0000313" key="6">
    <source>
        <dbReference type="Proteomes" id="UP000199406"/>
    </source>
</evidence>
<proteinExistence type="inferred from homology"/>
<keyword evidence="6" id="KW-1185">Reference proteome</keyword>
<reference evidence="6" key="1">
    <citation type="submission" date="2016-10" db="EMBL/GenBank/DDBJ databases">
        <authorList>
            <person name="Varghese N."/>
            <person name="Submissions S."/>
        </authorList>
    </citation>
    <scope>NUCLEOTIDE SEQUENCE [LARGE SCALE GENOMIC DNA]</scope>
    <source>
        <strain evidence="6">DSM 44268</strain>
    </source>
</reference>
<evidence type="ECO:0000259" key="4">
    <source>
        <dbReference type="Pfam" id="PF17853"/>
    </source>
</evidence>
<evidence type="ECO:0000259" key="2">
    <source>
        <dbReference type="Pfam" id="PF13556"/>
    </source>
</evidence>
<dbReference type="OrthoDB" id="3196285at2"/>
<evidence type="ECO:0000313" key="5">
    <source>
        <dbReference type="EMBL" id="SDF63446.1"/>
    </source>
</evidence>
<dbReference type="Pfam" id="PF17853">
    <property type="entry name" value="GGDEF_2"/>
    <property type="match status" value="1"/>
</dbReference>
<dbReference type="EMBL" id="FNBT01000005">
    <property type="protein sequence ID" value="SDF63446.1"/>
    <property type="molecule type" value="Genomic_DNA"/>
</dbReference>
<dbReference type="InterPro" id="IPR051448">
    <property type="entry name" value="CdaR-like_regulators"/>
</dbReference>
<evidence type="ECO:0000259" key="3">
    <source>
        <dbReference type="Pfam" id="PF14361"/>
    </source>
</evidence>
<dbReference type="RefSeq" id="WP_091767790.1">
    <property type="nucleotide sequence ID" value="NZ_FNBT01000005.1"/>
</dbReference>
<sequence>MQAFDTEVTSHLVDLAPLLLEQLDAMTDRMVDVLSRTEPAYRDLIAGSEEELRRSTRDNLEHGLLALVGAPVADRPALHGAREIGRRRATQGIPLEAVLRAYRLGGQVTWEALLKVSAQAGGRHDTLLLQVAGTVWRTNDGECAALAEGYRDEQRRLAGVDEETRRRVLDGLLDGRGDDPSFVRTAADMLAMSLDGRLMAVVALPTENGEPGLEGVGPELLRHGVRSVWGTRSGAQVGLIALGNLGPAEIRGRLEALTTGPVGVSAPVDGAGAVSSAYRLAETAARTLPRTTRRVVTIDERLPEALLSNSPEISSRLVGQTLGGLLALPADEREVLLDTLAAFLASDGSPTRAADELYCHRNTVMHRLRRIEQVTGRKVADPRARLQWQLALLGAQHGRPTQRSA</sequence>
<dbReference type="PANTHER" id="PTHR33744">
    <property type="entry name" value="CARBOHYDRATE DIACID REGULATOR"/>
    <property type="match status" value="1"/>
</dbReference>
<gene>
    <name evidence="5" type="ORF">SAMN05660662_2847</name>
</gene>
<comment type="similarity">
    <text evidence="1">Belongs to the CdaR family.</text>
</comment>
<dbReference type="PANTHER" id="PTHR33744:SF1">
    <property type="entry name" value="DNA-BINDING TRANSCRIPTIONAL ACTIVATOR ADER"/>
    <property type="match status" value="1"/>
</dbReference>
<feature type="domain" description="PucR C-terminal helix-turn-helix" evidence="2">
    <location>
        <begin position="336"/>
        <end position="393"/>
    </location>
</feature>
<dbReference type="AlphaFoldDB" id="A0A1G7MP86"/>
<dbReference type="STRING" id="1550231.SAMN05660662_2847"/>
<dbReference type="Gene3D" id="1.10.10.2840">
    <property type="entry name" value="PucR C-terminal helix-turn-helix domain"/>
    <property type="match status" value="1"/>
</dbReference>
<dbReference type="Pfam" id="PF14361">
    <property type="entry name" value="RsbRD_N"/>
    <property type="match status" value="1"/>
</dbReference>
<evidence type="ECO:0000256" key="1">
    <source>
        <dbReference type="ARBA" id="ARBA00006754"/>
    </source>
</evidence>
<dbReference type="Pfam" id="PF13556">
    <property type="entry name" value="HTH_30"/>
    <property type="match status" value="1"/>
</dbReference>
<accession>A0A1G7MP86</accession>
<dbReference type="InterPro" id="IPR041522">
    <property type="entry name" value="CdaR_GGDEF"/>
</dbReference>
<dbReference type="InterPro" id="IPR025736">
    <property type="entry name" value="PucR_C-HTH_dom"/>
</dbReference>
<name>A0A1G7MP86_9ACTN</name>
<dbReference type="InterPro" id="IPR025751">
    <property type="entry name" value="RsbRD_N_dom"/>
</dbReference>
<dbReference type="Proteomes" id="UP000199406">
    <property type="component" value="Unassembled WGS sequence"/>
</dbReference>
<feature type="domain" description="CdaR GGDEF-like" evidence="4">
    <location>
        <begin position="176"/>
        <end position="286"/>
    </location>
</feature>
<protein>
    <submittedName>
        <fullName evidence="5">PucR C-terminal helix-turn-helix domain-containing protein</fullName>
    </submittedName>
</protein>